<dbReference type="Gene3D" id="2.170.150.80">
    <property type="entry name" value="NAC domain"/>
    <property type="match status" value="1"/>
</dbReference>
<keyword evidence="3" id="KW-0804">Transcription</keyword>
<dbReference type="RefSeq" id="XP_016496356.1">
    <property type="nucleotide sequence ID" value="XM_016640870.1"/>
</dbReference>
<dbReference type="Pfam" id="PF02365">
    <property type="entry name" value="NAM"/>
    <property type="match status" value="1"/>
</dbReference>
<proteinExistence type="predicted"/>
<dbReference type="InterPro" id="IPR036093">
    <property type="entry name" value="NAC_dom_sf"/>
</dbReference>
<dbReference type="STRING" id="4097.A0A1S4C580"/>
<dbReference type="GO" id="GO:0006355">
    <property type="term" value="P:regulation of DNA-templated transcription"/>
    <property type="evidence" value="ECO:0007669"/>
    <property type="project" value="InterPro"/>
</dbReference>
<dbReference type="Proteomes" id="UP000790787">
    <property type="component" value="Chromosome 8"/>
</dbReference>
<evidence type="ECO:0000256" key="4">
    <source>
        <dbReference type="ARBA" id="ARBA00023242"/>
    </source>
</evidence>
<reference evidence="5" key="1">
    <citation type="journal article" date="2014" name="Nat. Commun.">
        <title>The tobacco genome sequence and its comparison with those of tomato and potato.</title>
        <authorList>
            <person name="Sierro N."/>
            <person name="Battey J.N."/>
            <person name="Ouadi S."/>
            <person name="Bakaher N."/>
            <person name="Bovet L."/>
            <person name="Willig A."/>
            <person name="Goepfert S."/>
            <person name="Peitsch M.C."/>
            <person name="Ivanov N.V."/>
        </authorList>
    </citation>
    <scope>NUCLEOTIDE SEQUENCE [LARGE SCALE GENOMIC DNA]</scope>
</reference>
<keyword evidence="2" id="KW-0238">DNA-binding</keyword>
<dbReference type="GO" id="GO:0003677">
    <property type="term" value="F:DNA binding"/>
    <property type="evidence" value="ECO:0007669"/>
    <property type="project" value="UniProtKB-KW"/>
</dbReference>
<dbReference type="InterPro" id="IPR003441">
    <property type="entry name" value="NAC-dom"/>
</dbReference>
<keyword evidence="1" id="KW-0805">Transcription regulation</keyword>
<dbReference type="KEGG" id="nta:107815311"/>
<dbReference type="AlphaFoldDB" id="A0A1S4C580"/>
<organism evidence="5 6">
    <name type="scientific">Nicotiana tabacum</name>
    <name type="common">Common tobacco</name>
    <dbReference type="NCBI Taxonomy" id="4097"/>
    <lineage>
        <taxon>Eukaryota</taxon>
        <taxon>Viridiplantae</taxon>
        <taxon>Streptophyta</taxon>
        <taxon>Embryophyta</taxon>
        <taxon>Tracheophyta</taxon>
        <taxon>Spermatophyta</taxon>
        <taxon>Magnoliopsida</taxon>
        <taxon>eudicotyledons</taxon>
        <taxon>Gunneridae</taxon>
        <taxon>Pentapetalae</taxon>
        <taxon>asterids</taxon>
        <taxon>lamiids</taxon>
        <taxon>Solanales</taxon>
        <taxon>Solanaceae</taxon>
        <taxon>Nicotianoideae</taxon>
        <taxon>Nicotianeae</taxon>
        <taxon>Nicotiana</taxon>
    </lineage>
</organism>
<name>A0A1S4C580_TOBAC</name>
<evidence type="ECO:0000256" key="3">
    <source>
        <dbReference type="ARBA" id="ARBA00023163"/>
    </source>
</evidence>
<evidence type="ECO:0000313" key="6">
    <source>
        <dbReference type="RefSeq" id="XP_016496356.1"/>
    </source>
</evidence>
<reference evidence="6" key="2">
    <citation type="submission" date="2025-08" db="UniProtKB">
        <authorList>
            <consortium name="RefSeq"/>
        </authorList>
    </citation>
    <scope>IDENTIFICATION</scope>
</reference>
<evidence type="ECO:0000256" key="2">
    <source>
        <dbReference type="ARBA" id="ARBA00023125"/>
    </source>
</evidence>
<keyword evidence="5" id="KW-1185">Reference proteome</keyword>
<dbReference type="PANTHER" id="PTHR31719">
    <property type="entry name" value="NAC TRANSCRIPTION FACTOR 56"/>
    <property type="match status" value="1"/>
</dbReference>
<protein>
    <submittedName>
        <fullName evidence="6">NAC domain-containing protein 72-like</fullName>
    </submittedName>
</protein>
<dbReference type="PaxDb" id="4097-A0A1S4C580"/>
<evidence type="ECO:0000256" key="1">
    <source>
        <dbReference type="ARBA" id="ARBA00023015"/>
    </source>
</evidence>
<keyword evidence="4" id="KW-0539">Nucleus</keyword>
<dbReference type="SMR" id="A0A1S4C580"/>
<gene>
    <name evidence="6" type="primary">LOC107815311</name>
</gene>
<sequence length="190" mass="22122">MAMATTDNGYEWKKKLPQGVRFKPTDEELNSYLRIINELDIYKYDPKELSGFAIKHSEGRMYFFTPLTNKYENGKKIQRKIYSDEGFWKASQARSDHREKNGAIIGTKTNLVYYEYKGQKKSKGTKTSWLMQEFRLPENHHPRPLFNGTMNELIICVIYDNGRVKDDDQVVILTQCNPQNAIGIKVSVNI</sequence>
<dbReference type="OMA" id="GRMYFFT"/>
<evidence type="ECO:0000313" key="5">
    <source>
        <dbReference type="Proteomes" id="UP000790787"/>
    </source>
</evidence>
<dbReference type="GeneID" id="107815311"/>
<dbReference type="SUPFAM" id="SSF101941">
    <property type="entry name" value="NAC domain"/>
    <property type="match status" value="1"/>
</dbReference>
<dbReference type="OrthoDB" id="1305675at2759"/>
<accession>A0A1S4C580</accession>
<dbReference type="PANTHER" id="PTHR31719:SF212">
    <property type="entry name" value="NAC DOMAIN-CONTAINING PROTEIN 72-LIKE"/>
    <property type="match status" value="1"/>
</dbReference>
<dbReference type="PROSITE" id="PS51005">
    <property type="entry name" value="NAC"/>
    <property type="match status" value="1"/>
</dbReference>